<feature type="region of interest" description="Disordered" evidence="5">
    <location>
        <begin position="1"/>
        <end position="51"/>
    </location>
</feature>
<dbReference type="AlphaFoldDB" id="A0A9D2DEQ1"/>
<evidence type="ECO:0000256" key="1">
    <source>
        <dbReference type="ARBA" id="ARBA00009054"/>
    </source>
</evidence>
<comment type="subunit">
    <text evidence="3">Homodimer.</text>
</comment>
<accession>A0A9D2DEQ1</accession>
<dbReference type="GO" id="GO:0000774">
    <property type="term" value="F:adenyl-nucleotide exchange factor activity"/>
    <property type="evidence" value="ECO:0007669"/>
    <property type="project" value="InterPro"/>
</dbReference>
<dbReference type="GO" id="GO:0042803">
    <property type="term" value="F:protein homodimerization activity"/>
    <property type="evidence" value="ECO:0007669"/>
    <property type="project" value="InterPro"/>
</dbReference>
<dbReference type="HAMAP" id="MF_01151">
    <property type="entry name" value="GrpE"/>
    <property type="match status" value="1"/>
</dbReference>
<sequence length="195" mass="21608">MRKDKEQQEAAEEQVKSSEATESKAAEQTEEASGDAKMADKEAKAEDASEKMAAEIAEWRDKYVRLSAEFDNYRKRTLKEKMDLMSSAGEDVIKSLLPVMDDLERALAATEKASDVAAVREGVVLISNKLRDTLRGRGLAEIEAVGQELDTDFHEAVAKIPAQDEAQKGRIIDVVQKGYKLNDKVIRHSKVVVGE</sequence>
<dbReference type="Pfam" id="PF01025">
    <property type="entry name" value="GrpE"/>
    <property type="match status" value="1"/>
</dbReference>
<dbReference type="PANTHER" id="PTHR21237">
    <property type="entry name" value="GRPE PROTEIN"/>
    <property type="match status" value="1"/>
</dbReference>
<evidence type="ECO:0000256" key="2">
    <source>
        <dbReference type="ARBA" id="ARBA00023186"/>
    </source>
</evidence>
<dbReference type="Gene3D" id="2.30.22.10">
    <property type="entry name" value="Head domain of nucleotide exchange factor GrpE"/>
    <property type="match status" value="1"/>
</dbReference>
<evidence type="ECO:0000256" key="4">
    <source>
        <dbReference type="RuleBase" id="RU004478"/>
    </source>
</evidence>
<dbReference type="SUPFAM" id="SSF51064">
    <property type="entry name" value="Head domain of nucleotide exchange factor GrpE"/>
    <property type="match status" value="1"/>
</dbReference>
<protein>
    <recommendedName>
        <fullName evidence="3">Protein GrpE</fullName>
    </recommendedName>
    <alternativeName>
        <fullName evidence="3">HSP-70 cofactor</fullName>
    </alternativeName>
</protein>
<evidence type="ECO:0000313" key="6">
    <source>
        <dbReference type="EMBL" id="HIZ15726.1"/>
    </source>
</evidence>
<dbReference type="SUPFAM" id="SSF58014">
    <property type="entry name" value="Coiled-coil domain of nucleotide exchange factor GrpE"/>
    <property type="match status" value="1"/>
</dbReference>
<comment type="caution">
    <text evidence="6">The sequence shown here is derived from an EMBL/GenBank/DDBJ whole genome shotgun (WGS) entry which is preliminary data.</text>
</comment>
<reference evidence="6" key="2">
    <citation type="submission" date="2021-04" db="EMBL/GenBank/DDBJ databases">
        <authorList>
            <person name="Gilroy R."/>
        </authorList>
    </citation>
    <scope>NUCLEOTIDE SEQUENCE</scope>
    <source>
        <strain evidence="6">ChiHjej11B10-19426</strain>
    </source>
</reference>
<dbReference type="InterPro" id="IPR013805">
    <property type="entry name" value="GrpE_CC"/>
</dbReference>
<dbReference type="GO" id="GO:0006457">
    <property type="term" value="P:protein folding"/>
    <property type="evidence" value="ECO:0007669"/>
    <property type="project" value="InterPro"/>
</dbReference>
<dbReference type="GO" id="GO:0005737">
    <property type="term" value="C:cytoplasm"/>
    <property type="evidence" value="ECO:0007669"/>
    <property type="project" value="UniProtKB-SubCell"/>
</dbReference>
<dbReference type="GO" id="GO:0051082">
    <property type="term" value="F:unfolded protein binding"/>
    <property type="evidence" value="ECO:0007669"/>
    <property type="project" value="TreeGrafter"/>
</dbReference>
<proteinExistence type="inferred from homology"/>
<evidence type="ECO:0000313" key="7">
    <source>
        <dbReference type="Proteomes" id="UP000824014"/>
    </source>
</evidence>
<dbReference type="EMBL" id="DXCC01000028">
    <property type="protein sequence ID" value="HIZ15726.1"/>
    <property type="molecule type" value="Genomic_DNA"/>
</dbReference>
<comment type="subcellular location">
    <subcellularLocation>
        <location evidence="3">Cytoplasm</location>
    </subcellularLocation>
</comment>
<gene>
    <name evidence="3" type="primary">grpE</name>
    <name evidence="6" type="ORF">H9816_07460</name>
</gene>
<dbReference type="Proteomes" id="UP000824014">
    <property type="component" value="Unassembled WGS sequence"/>
</dbReference>
<reference evidence="6" key="1">
    <citation type="journal article" date="2021" name="PeerJ">
        <title>Extensive microbial diversity within the chicken gut microbiome revealed by metagenomics and culture.</title>
        <authorList>
            <person name="Gilroy R."/>
            <person name="Ravi A."/>
            <person name="Getino M."/>
            <person name="Pursley I."/>
            <person name="Horton D.L."/>
            <person name="Alikhan N.F."/>
            <person name="Baker D."/>
            <person name="Gharbi K."/>
            <person name="Hall N."/>
            <person name="Watson M."/>
            <person name="Adriaenssens E.M."/>
            <person name="Foster-Nyarko E."/>
            <person name="Jarju S."/>
            <person name="Secka A."/>
            <person name="Antonio M."/>
            <person name="Oren A."/>
            <person name="Chaudhuri R.R."/>
            <person name="La Ragione R."/>
            <person name="Hildebrand F."/>
            <person name="Pallen M.J."/>
        </authorList>
    </citation>
    <scope>NUCLEOTIDE SEQUENCE</scope>
    <source>
        <strain evidence="6">ChiHjej11B10-19426</strain>
    </source>
</reference>
<dbReference type="GO" id="GO:0051087">
    <property type="term" value="F:protein-folding chaperone binding"/>
    <property type="evidence" value="ECO:0007669"/>
    <property type="project" value="InterPro"/>
</dbReference>
<comment type="similarity">
    <text evidence="1 3 4">Belongs to the GrpE family.</text>
</comment>
<dbReference type="InterPro" id="IPR000740">
    <property type="entry name" value="GrpE"/>
</dbReference>
<dbReference type="CDD" id="cd00446">
    <property type="entry name" value="GrpE"/>
    <property type="match status" value="1"/>
</dbReference>
<keyword evidence="3" id="KW-0346">Stress response</keyword>
<dbReference type="PRINTS" id="PR00773">
    <property type="entry name" value="GRPEPROTEIN"/>
</dbReference>
<feature type="compositionally biased region" description="Basic and acidic residues" evidence="5">
    <location>
        <begin position="37"/>
        <end position="51"/>
    </location>
</feature>
<comment type="function">
    <text evidence="3">Participates actively in the response to hyperosmotic and heat shock by preventing the aggregation of stress-denatured proteins, in association with DnaK and GrpE. It is the nucleotide exchange factor for DnaK and may function as a thermosensor. Unfolded proteins bind initially to DnaJ; upon interaction with the DnaJ-bound protein, DnaK hydrolyzes its bound ATP, resulting in the formation of a stable complex. GrpE releases ADP from DnaK; ATP binding to DnaK triggers the release of the substrate protein, thus completing the reaction cycle. Several rounds of ATP-dependent interactions between DnaJ, DnaK and GrpE are required for fully efficient folding.</text>
</comment>
<keyword evidence="3" id="KW-0963">Cytoplasm</keyword>
<dbReference type="InterPro" id="IPR009012">
    <property type="entry name" value="GrpE_head"/>
</dbReference>
<keyword evidence="2 3" id="KW-0143">Chaperone</keyword>
<evidence type="ECO:0000256" key="3">
    <source>
        <dbReference type="HAMAP-Rule" id="MF_01151"/>
    </source>
</evidence>
<name>A0A9D2DEQ1_9BACT</name>
<evidence type="ECO:0000256" key="5">
    <source>
        <dbReference type="SAM" id="MobiDB-lite"/>
    </source>
</evidence>
<feature type="compositionally biased region" description="Basic and acidic residues" evidence="5">
    <location>
        <begin position="1"/>
        <end position="27"/>
    </location>
</feature>
<organism evidence="6 7">
    <name type="scientific">Candidatus Tidjanibacter faecipullorum</name>
    <dbReference type="NCBI Taxonomy" id="2838766"/>
    <lineage>
        <taxon>Bacteria</taxon>
        <taxon>Pseudomonadati</taxon>
        <taxon>Bacteroidota</taxon>
        <taxon>Bacteroidia</taxon>
        <taxon>Bacteroidales</taxon>
        <taxon>Rikenellaceae</taxon>
        <taxon>Tidjanibacter</taxon>
    </lineage>
</organism>
<dbReference type="PANTHER" id="PTHR21237:SF23">
    <property type="entry name" value="GRPE PROTEIN HOMOLOG, MITOCHONDRIAL"/>
    <property type="match status" value="1"/>
</dbReference>
<dbReference type="Gene3D" id="3.90.20.20">
    <property type="match status" value="1"/>
</dbReference>